<dbReference type="PATRIC" id="fig|926566.3.peg.2862"/>
<keyword evidence="8" id="KW-1185">Reference proteome</keyword>
<evidence type="ECO:0000256" key="3">
    <source>
        <dbReference type="ARBA" id="ARBA00022679"/>
    </source>
</evidence>
<feature type="domain" description="Glycoamylase-like" evidence="6">
    <location>
        <begin position="1241"/>
        <end position="1443"/>
    </location>
</feature>
<dbReference type="EMBL" id="CP003379">
    <property type="protein sequence ID" value="AFL89109.1"/>
    <property type="molecule type" value="Genomic_DNA"/>
</dbReference>
<dbReference type="InterPro" id="IPR050321">
    <property type="entry name" value="Glycosyltr_2/OpgH_subfam"/>
</dbReference>
<dbReference type="RefSeq" id="WP_014786373.1">
    <property type="nucleotide sequence ID" value="NC_018014.1"/>
</dbReference>
<keyword evidence="4 5" id="KW-1133">Transmembrane helix</keyword>
<evidence type="ECO:0000256" key="5">
    <source>
        <dbReference type="SAM" id="Phobius"/>
    </source>
</evidence>
<dbReference type="Proteomes" id="UP000006056">
    <property type="component" value="Chromosome"/>
</dbReference>
<dbReference type="PANTHER" id="PTHR43867:SF2">
    <property type="entry name" value="CELLULOSE SYNTHASE CATALYTIC SUBUNIT A [UDP-FORMING]"/>
    <property type="match status" value="1"/>
</dbReference>
<evidence type="ECO:0000313" key="8">
    <source>
        <dbReference type="Proteomes" id="UP000006056"/>
    </source>
</evidence>
<dbReference type="STRING" id="926566.Terro_2874"/>
<protein>
    <submittedName>
        <fullName evidence="7">Glycosyl transferase</fullName>
    </submittedName>
</protein>
<reference evidence="7 8" key="1">
    <citation type="submission" date="2012-06" db="EMBL/GenBank/DDBJ databases">
        <title>Complete genome of Terriglobus roseus DSM 18391.</title>
        <authorList>
            <consortium name="US DOE Joint Genome Institute (JGI-PGF)"/>
            <person name="Lucas S."/>
            <person name="Copeland A."/>
            <person name="Lapidus A."/>
            <person name="Glavina del Rio T."/>
            <person name="Dalin E."/>
            <person name="Tice H."/>
            <person name="Bruce D."/>
            <person name="Goodwin L."/>
            <person name="Pitluck S."/>
            <person name="Peters L."/>
            <person name="Mikhailova N."/>
            <person name="Munk A.C.C."/>
            <person name="Kyrpides N."/>
            <person name="Mavromatis K."/>
            <person name="Ivanova N."/>
            <person name="Brettin T."/>
            <person name="Detter J.C."/>
            <person name="Han C."/>
            <person name="Larimer F."/>
            <person name="Land M."/>
            <person name="Hauser L."/>
            <person name="Markowitz V."/>
            <person name="Cheng J.-F."/>
            <person name="Hugenholtz P."/>
            <person name="Woyke T."/>
            <person name="Wu D."/>
            <person name="Brambilla E."/>
            <person name="Klenk H.-P."/>
            <person name="Eisen J.A."/>
        </authorList>
    </citation>
    <scope>NUCLEOTIDE SEQUENCE [LARGE SCALE GENOMIC DNA]</scope>
    <source>
        <strain evidence="8">DSM 18391 / NRRL B-41598 / KBS 63</strain>
    </source>
</reference>
<dbReference type="Pfam" id="PF10091">
    <property type="entry name" value="Glycoamylase"/>
    <property type="match status" value="1"/>
</dbReference>
<dbReference type="PANTHER" id="PTHR43867">
    <property type="entry name" value="CELLULOSE SYNTHASE CATALYTIC SUBUNIT A [UDP-FORMING]"/>
    <property type="match status" value="1"/>
</dbReference>
<dbReference type="HOGENOM" id="CLU_004509_0_0_0"/>
<dbReference type="GO" id="GO:0005886">
    <property type="term" value="C:plasma membrane"/>
    <property type="evidence" value="ECO:0007669"/>
    <property type="project" value="TreeGrafter"/>
</dbReference>
<proteinExistence type="predicted"/>
<evidence type="ECO:0000313" key="7">
    <source>
        <dbReference type="EMBL" id="AFL89109.1"/>
    </source>
</evidence>
<keyword evidence="3 7" id="KW-0808">Transferase</keyword>
<evidence type="ECO:0000256" key="1">
    <source>
        <dbReference type="ARBA" id="ARBA00004141"/>
    </source>
</evidence>
<dbReference type="Gene3D" id="1.50.10.140">
    <property type="match status" value="2"/>
</dbReference>
<evidence type="ECO:0000256" key="2">
    <source>
        <dbReference type="ARBA" id="ARBA00022676"/>
    </source>
</evidence>
<accession>I3ZIP1</accession>
<keyword evidence="2" id="KW-0328">Glycosyltransferase</keyword>
<dbReference type="InterPro" id="IPR019282">
    <property type="entry name" value="Glycoamylase-like_cons_dom"/>
</dbReference>
<keyword evidence="5" id="KW-0472">Membrane</keyword>
<feature type="transmembrane region" description="Helical" evidence="5">
    <location>
        <begin position="335"/>
        <end position="355"/>
    </location>
</feature>
<dbReference type="OrthoDB" id="9769991at2"/>
<comment type="subcellular location">
    <subcellularLocation>
        <location evidence="1">Membrane</location>
        <topology evidence="1">Multi-pass membrane protein</topology>
    </subcellularLocation>
</comment>
<dbReference type="eggNOG" id="COG3459">
    <property type="taxonomic scope" value="Bacteria"/>
</dbReference>
<name>I3ZIP1_TERRK</name>
<organism evidence="7 8">
    <name type="scientific">Terriglobus roseus (strain DSM 18391 / NRRL B-41598 / KBS 63)</name>
    <dbReference type="NCBI Taxonomy" id="926566"/>
    <lineage>
        <taxon>Bacteria</taxon>
        <taxon>Pseudomonadati</taxon>
        <taxon>Acidobacteriota</taxon>
        <taxon>Terriglobia</taxon>
        <taxon>Terriglobales</taxon>
        <taxon>Acidobacteriaceae</taxon>
        <taxon>Terriglobus</taxon>
    </lineage>
</organism>
<feature type="transmembrane region" description="Helical" evidence="5">
    <location>
        <begin position="887"/>
        <end position="907"/>
    </location>
</feature>
<gene>
    <name evidence="7" type="ordered locus">Terro_2874</name>
</gene>
<evidence type="ECO:0000256" key="4">
    <source>
        <dbReference type="ARBA" id="ARBA00022989"/>
    </source>
</evidence>
<sequence>MPEVQGEAPFHQPEFIAETHETAGIPEEPSVSEDAFRLTASELVSAWQGAGKLEKTGADIGHRMQKLQTRLTSRLAECKKIATPNVLTPQLELLESTRMLQNVLEGARDEEKPFRQLTAMDTREGDRVPRVMRVTEEYLDTAGGIWSMESLAVFLRAVQEREALHLSEIRSLPVFLKLAQLEFILDRADETFAKEVPPIEASPFSAPLHSLRRLNQFEWPEALEQFVAFSSVLAGDPDGVFPRMEEETRGRYMTRVSQLAKHSRLSEYDVALTAIELSIKAYEESGEDPRLVRRRSHVGYYLFEEGLPNLSARIGYHAPLREHLRLGMKRYADDVYIVSIFFLTALTVAALTLPLVPHHAFQWTMTALFLALLPVTQGAIDIVNNIVTSLLEPQPLPKLDYTTGIPQSESTFVVVPTLLLSEVQVLELFEELEARWLANTDPHLHFGLLTDLPDSVTRPLSEDRNDLVDLAVRLTDELNAKYSHEGGGAFLLLHRHRVFNQRQGAWMGWERKRGKLLDLNKLLFGEFDSFPVKAGPTHLLREIRYVITLDSDTQLPKNTAARMVGTMAHPLNQGIVDPQLRVVTKGYGILQPRVAVSVASASRSRLAAIYSGETGFDIYTRAVSDVYQDLFGEGIFTGKGIYEAGILHEVLNKRFPQDVLLSHDLIEGAYARAGLVTDIEVVDDYPSHYSAYNRRKHRWVRGDWQIARWLRNRVPDESNRLGANPISLISQWKILDNLRRSLVEPITFLLIVCGWLLLPGGPKYWTIATLVLILFPVVVQLVFKLLRAAVNTSWDGCVDAVETFYRSLGFQLLNLAFLPHQTMLSVDAIVRSLVRTMVTGRKLLEWETAAQAETVRTRSALDVYLQASPLLAFAIGGLIALREPGNLRWTAPILFLWIIAPFVTGWLNSPPRKLEGPLDASDRRFVQKHALLIWRFFAEFGGEENHWLIPDNVEEQNLHQVHTLSPTNLGMLLNARQAALTLGFISLPEFTRATLGTLDTYSRLEKVNGHIYNWIDIQTLEAKPPFTISTVDSGNLLASFYALHGGVLDTMKKPFLTEDPFVALHAMMQAEGGSLPSDLRGAVKWLFHLDPVRPNGDWMMEEAERRRVALRIYVEQYLPWLLPRFEPLLSLDHFRHPENDVIPTLNCAVDYIRACAQRIDGFARAATGSDEELTLELRTLLSTAEANAVNLLSQMTAISELSERYANEMHFGFLLVKARQLLSIGYDGKTQELHSACYDLLASEARIATFLAIAKGDVPQRVWFRLGRAHVLVKGRATLLSWTGTMFEYLMPTLWMRHYHDTLMSRAIDSAVVIQRNHVKRIPWGISESGMARKDAAGRFGYQAYGIPSLALKYGAEDGPVISPYSTFLALPFLRQGAIKNLRKMEKMGWVGSHGFFEAADFTSGNKQPELVRSWMAHHHGMSLLAATNLLSKNAVQSWFHANPRVRAAELLLHERPLGRAALRKLEKTTA</sequence>
<evidence type="ECO:0000259" key="6">
    <source>
        <dbReference type="Pfam" id="PF10091"/>
    </source>
</evidence>
<feature type="transmembrane region" description="Helical" evidence="5">
    <location>
        <begin position="764"/>
        <end position="783"/>
    </location>
</feature>
<dbReference type="GO" id="GO:0016758">
    <property type="term" value="F:hexosyltransferase activity"/>
    <property type="evidence" value="ECO:0007669"/>
    <property type="project" value="TreeGrafter"/>
</dbReference>
<feature type="transmembrane region" description="Helical" evidence="5">
    <location>
        <begin position="741"/>
        <end position="758"/>
    </location>
</feature>
<keyword evidence="5" id="KW-0812">Transmembrane</keyword>
<dbReference type="KEGG" id="trs:Terro_2874"/>